<dbReference type="PANTHER" id="PTHR46268:SF15">
    <property type="entry name" value="UNIVERSAL STRESS PROTEIN HP_0031"/>
    <property type="match status" value="1"/>
</dbReference>
<name>A0ABV9I7A0_9DEIO</name>
<dbReference type="InterPro" id="IPR006016">
    <property type="entry name" value="UspA"/>
</dbReference>
<protein>
    <recommendedName>
        <fullName evidence="2">Universal stress protein</fullName>
    </recommendedName>
</protein>
<comment type="caution">
    <text evidence="4">The sequence shown here is derived from an EMBL/GenBank/DDBJ whole genome shotgun (WGS) entry which is preliminary data.</text>
</comment>
<evidence type="ECO:0000313" key="5">
    <source>
        <dbReference type="Proteomes" id="UP001595952"/>
    </source>
</evidence>
<dbReference type="Proteomes" id="UP001595952">
    <property type="component" value="Unassembled WGS sequence"/>
</dbReference>
<keyword evidence="2" id="KW-0963">Cytoplasm</keyword>
<sequence length="157" mass="16558">MKDLSSVFTYQRILVATGGAPHSQRAVERAAQIARHFGGTLHVVTVVPQVGSALLGAAAAFPGGETFEVQARQDDFARRQAYQAQLIQALREGGLTVEAHLVQALKPADAILAVAREQQADLIVLGRKHTSAWSAALAGSVSDMVSHAAAVDVLIVR</sequence>
<evidence type="ECO:0000259" key="3">
    <source>
        <dbReference type="Pfam" id="PF00582"/>
    </source>
</evidence>
<dbReference type="Gene3D" id="3.40.50.620">
    <property type="entry name" value="HUPs"/>
    <property type="match status" value="1"/>
</dbReference>
<dbReference type="EMBL" id="JBHSEI010000001">
    <property type="protein sequence ID" value="MFC4637570.1"/>
    <property type="molecule type" value="Genomic_DNA"/>
</dbReference>
<dbReference type="PIRSF" id="PIRSF006276">
    <property type="entry name" value="UspA"/>
    <property type="match status" value="1"/>
</dbReference>
<dbReference type="RefSeq" id="WP_380060584.1">
    <property type="nucleotide sequence ID" value="NZ_JBHSEI010000001.1"/>
</dbReference>
<dbReference type="PRINTS" id="PR01438">
    <property type="entry name" value="UNVRSLSTRESS"/>
</dbReference>
<keyword evidence="5" id="KW-1185">Reference proteome</keyword>
<evidence type="ECO:0000256" key="2">
    <source>
        <dbReference type="PIRNR" id="PIRNR006276"/>
    </source>
</evidence>
<dbReference type="Pfam" id="PF00582">
    <property type="entry name" value="Usp"/>
    <property type="match status" value="1"/>
</dbReference>
<feature type="domain" description="UspA" evidence="3">
    <location>
        <begin position="10"/>
        <end position="157"/>
    </location>
</feature>
<gene>
    <name evidence="4" type="ORF">ACFO0D_04355</name>
</gene>
<accession>A0ABV9I7A0</accession>
<dbReference type="InterPro" id="IPR014729">
    <property type="entry name" value="Rossmann-like_a/b/a_fold"/>
</dbReference>
<comment type="subcellular location">
    <subcellularLocation>
        <location evidence="2">Cytoplasm</location>
    </subcellularLocation>
</comment>
<dbReference type="CDD" id="cd00293">
    <property type="entry name" value="USP-like"/>
    <property type="match status" value="1"/>
</dbReference>
<evidence type="ECO:0000313" key="4">
    <source>
        <dbReference type="EMBL" id="MFC4637570.1"/>
    </source>
</evidence>
<evidence type="ECO:0000256" key="1">
    <source>
        <dbReference type="ARBA" id="ARBA00008791"/>
    </source>
</evidence>
<proteinExistence type="inferred from homology"/>
<reference evidence="5" key="1">
    <citation type="journal article" date="2019" name="Int. J. Syst. Evol. Microbiol.">
        <title>The Global Catalogue of Microorganisms (GCM) 10K type strain sequencing project: providing services to taxonomists for standard genome sequencing and annotation.</title>
        <authorList>
            <consortium name="The Broad Institute Genomics Platform"/>
            <consortium name="The Broad Institute Genome Sequencing Center for Infectious Disease"/>
            <person name="Wu L."/>
            <person name="Ma J."/>
        </authorList>
    </citation>
    <scope>NUCLEOTIDE SEQUENCE [LARGE SCALE GENOMIC DNA]</scope>
    <source>
        <strain evidence="5">CCUG 55995</strain>
    </source>
</reference>
<organism evidence="4 5">
    <name type="scientific">Deinococcus hohokamensis</name>
    <dbReference type="NCBI Taxonomy" id="309883"/>
    <lineage>
        <taxon>Bacteria</taxon>
        <taxon>Thermotogati</taxon>
        <taxon>Deinococcota</taxon>
        <taxon>Deinococci</taxon>
        <taxon>Deinococcales</taxon>
        <taxon>Deinococcaceae</taxon>
        <taxon>Deinococcus</taxon>
    </lineage>
</organism>
<dbReference type="SUPFAM" id="SSF52402">
    <property type="entry name" value="Adenine nucleotide alpha hydrolases-like"/>
    <property type="match status" value="1"/>
</dbReference>
<dbReference type="PANTHER" id="PTHR46268">
    <property type="entry name" value="STRESS RESPONSE PROTEIN NHAX"/>
    <property type="match status" value="1"/>
</dbReference>
<dbReference type="InterPro" id="IPR006015">
    <property type="entry name" value="Universal_stress_UspA"/>
</dbReference>
<comment type="similarity">
    <text evidence="1 2">Belongs to the universal stress protein A family.</text>
</comment>